<reference evidence="2" key="1">
    <citation type="journal article" date="2019" name="Science">
        <title>Mutation of a bHLH transcription factor allowed almond domestication.</title>
        <authorList>
            <person name="Sanchez-Perez R."/>
            <person name="Pavan S."/>
            <person name="Mazzeo R."/>
            <person name="Moldovan C."/>
            <person name="Aiese Cigliano R."/>
            <person name="Del Cueto J."/>
            <person name="Ricciardi F."/>
            <person name="Lotti C."/>
            <person name="Ricciardi L."/>
            <person name="Dicenta F."/>
            <person name="Lopez-Marques R.L."/>
            <person name="Lindberg Moller B."/>
        </authorList>
    </citation>
    <scope>NUCLEOTIDE SEQUENCE</scope>
</reference>
<dbReference type="EMBL" id="AP019300">
    <property type="protein sequence ID" value="BBH02014.1"/>
    <property type="molecule type" value="Genomic_DNA"/>
</dbReference>
<gene>
    <name evidence="2" type="ORF">Prudu_012452</name>
</gene>
<evidence type="ECO:0000313" key="2">
    <source>
        <dbReference type="EMBL" id="BBH02014.1"/>
    </source>
</evidence>
<dbReference type="GO" id="GO:0016787">
    <property type="term" value="F:hydrolase activity"/>
    <property type="evidence" value="ECO:0007669"/>
    <property type="project" value="UniProtKB-KW"/>
</dbReference>
<organism evidence="2">
    <name type="scientific">Prunus dulcis</name>
    <name type="common">Almond</name>
    <name type="synonym">Amygdalus dulcis</name>
    <dbReference type="NCBI Taxonomy" id="3755"/>
    <lineage>
        <taxon>Eukaryota</taxon>
        <taxon>Viridiplantae</taxon>
        <taxon>Streptophyta</taxon>
        <taxon>Embryophyta</taxon>
        <taxon>Tracheophyta</taxon>
        <taxon>Spermatophyta</taxon>
        <taxon>Magnoliopsida</taxon>
        <taxon>eudicotyledons</taxon>
        <taxon>Gunneridae</taxon>
        <taxon>Pentapetalae</taxon>
        <taxon>rosids</taxon>
        <taxon>fabids</taxon>
        <taxon>Rosales</taxon>
        <taxon>Rosaceae</taxon>
        <taxon>Amygdaloideae</taxon>
        <taxon>Amygdaleae</taxon>
        <taxon>Prunus</taxon>
    </lineage>
</organism>
<protein>
    <submittedName>
        <fullName evidence="2">N-terminal nucleophile aminohydrolases superfamily protein</fullName>
    </submittedName>
</protein>
<feature type="compositionally biased region" description="Basic and acidic residues" evidence="1">
    <location>
        <begin position="62"/>
        <end position="76"/>
    </location>
</feature>
<sequence length="154" mass="17312">MSIRRIANRSPGYSEIANPGARAVEVRRIHHRSLASAPPSKVEKFGFGQITRETLPKFRQKSKGEFKKNLKQEGCRTRTGLGPNSKVEIGSGPVNLRSPDWPSEIVEPTGPGSAGLVVYRLVRLRAPEVQSTHRRDLRRVQLARTSSEWTFFHN</sequence>
<proteinExistence type="predicted"/>
<keyword evidence="2" id="KW-0378">Hydrolase</keyword>
<dbReference type="AlphaFoldDB" id="A0A4Y1RCU4"/>
<feature type="region of interest" description="Disordered" evidence="1">
    <location>
        <begin position="62"/>
        <end position="100"/>
    </location>
</feature>
<name>A0A4Y1RCU4_PRUDU</name>
<accession>A0A4Y1RCU4</accession>
<evidence type="ECO:0000256" key="1">
    <source>
        <dbReference type="SAM" id="MobiDB-lite"/>
    </source>
</evidence>